<dbReference type="InterPro" id="IPR004000">
    <property type="entry name" value="Actin"/>
</dbReference>
<evidence type="ECO:0000313" key="4">
    <source>
        <dbReference type="Proteomes" id="UP000007110"/>
    </source>
</evidence>
<dbReference type="AlphaFoldDB" id="A0A7M7RAW3"/>
<dbReference type="FunFam" id="3.30.420.40:FF:000058">
    <property type="entry name" value="Putative actin-related protein 5"/>
    <property type="match status" value="1"/>
</dbReference>
<dbReference type="EnsemblMetazoa" id="XM_001176939">
    <property type="protein sequence ID" value="XP_001176939"/>
    <property type="gene ID" value="LOC577464"/>
</dbReference>
<keyword evidence="4" id="KW-1185">Reference proteome</keyword>
<dbReference type="PROSITE" id="PS01132">
    <property type="entry name" value="ACTINS_ACT_LIKE"/>
    <property type="match status" value="1"/>
</dbReference>
<accession>A0A7M7RAW3</accession>
<dbReference type="RefSeq" id="XP_011667190.1">
    <property type="nucleotide sequence ID" value="XM_011668888.2"/>
</dbReference>
<name>A0A7M7RAW3_STRPU</name>
<organism evidence="3 4">
    <name type="scientific">Strongylocentrotus purpuratus</name>
    <name type="common">Purple sea urchin</name>
    <dbReference type="NCBI Taxonomy" id="7668"/>
    <lineage>
        <taxon>Eukaryota</taxon>
        <taxon>Metazoa</taxon>
        <taxon>Echinodermata</taxon>
        <taxon>Eleutherozoa</taxon>
        <taxon>Echinozoa</taxon>
        <taxon>Echinoidea</taxon>
        <taxon>Euechinoidea</taxon>
        <taxon>Echinacea</taxon>
        <taxon>Camarodonta</taxon>
        <taxon>Echinidea</taxon>
        <taxon>Strongylocentrotidae</taxon>
        <taxon>Strongylocentrotus</taxon>
    </lineage>
</organism>
<dbReference type="OrthoDB" id="10281446at2759"/>
<reference evidence="3" key="2">
    <citation type="submission" date="2021-01" db="UniProtKB">
        <authorList>
            <consortium name="EnsemblMetazoa"/>
        </authorList>
    </citation>
    <scope>IDENTIFICATION</scope>
</reference>
<reference evidence="4" key="1">
    <citation type="submission" date="2015-02" db="EMBL/GenBank/DDBJ databases">
        <title>Genome sequencing for Strongylocentrotus purpuratus.</title>
        <authorList>
            <person name="Murali S."/>
            <person name="Liu Y."/>
            <person name="Vee V."/>
            <person name="English A."/>
            <person name="Wang M."/>
            <person name="Skinner E."/>
            <person name="Han Y."/>
            <person name="Muzny D.M."/>
            <person name="Worley K.C."/>
            <person name="Gibbs R.A."/>
        </authorList>
    </citation>
    <scope>NUCLEOTIDE SEQUENCE</scope>
</reference>
<evidence type="ECO:0000256" key="2">
    <source>
        <dbReference type="RuleBase" id="RU000487"/>
    </source>
</evidence>
<dbReference type="KEGG" id="spu:577464"/>
<dbReference type="InterPro" id="IPR020902">
    <property type="entry name" value="Actin/actin-like_CS"/>
</dbReference>
<evidence type="ECO:0000313" key="3">
    <source>
        <dbReference type="EnsemblMetazoa" id="XP_782785"/>
    </source>
</evidence>
<keyword evidence="1" id="KW-0007">Acetylation</keyword>
<dbReference type="InterPro" id="IPR043129">
    <property type="entry name" value="ATPase_NBD"/>
</dbReference>
<proteinExistence type="inferred from homology"/>
<dbReference type="RefSeq" id="XP_001176939.1">
    <property type="nucleotide sequence ID" value="XM_001176939.4"/>
</dbReference>
<dbReference type="Gene3D" id="3.90.640.10">
    <property type="entry name" value="Actin, Chain A, domain 4"/>
    <property type="match status" value="1"/>
</dbReference>
<dbReference type="PANTHER" id="PTHR11937">
    <property type="entry name" value="ACTIN"/>
    <property type="match status" value="1"/>
</dbReference>
<evidence type="ECO:0000256" key="1">
    <source>
        <dbReference type="ARBA" id="ARBA00022990"/>
    </source>
</evidence>
<dbReference type="FunFam" id="3.90.640.10:FF:000047">
    <property type="entry name" value="Actin, alpha skeletal muscle"/>
    <property type="match status" value="1"/>
</dbReference>
<dbReference type="SUPFAM" id="SSF53067">
    <property type="entry name" value="Actin-like ATPase domain"/>
    <property type="match status" value="2"/>
</dbReference>
<dbReference type="EnsemblMetazoa" id="XM_777692">
    <property type="protein sequence ID" value="XP_782785"/>
    <property type="gene ID" value="LOC577464"/>
</dbReference>
<dbReference type="GeneID" id="577464"/>
<dbReference type="GO" id="GO:0015629">
    <property type="term" value="C:actin cytoskeleton"/>
    <property type="evidence" value="ECO:0000318"/>
    <property type="project" value="GO_Central"/>
</dbReference>
<protein>
    <submittedName>
        <fullName evidence="3">Uncharacterized protein</fullName>
    </submittedName>
</protein>
<dbReference type="PRINTS" id="PR00190">
    <property type="entry name" value="ACTIN"/>
</dbReference>
<comment type="similarity">
    <text evidence="2">Belongs to the actin family.</text>
</comment>
<dbReference type="SMART" id="SM00268">
    <property type="entry name" value="ACTIN"/>
    <property type="match status" value="1"/>
</dbReference>
<dbReference type="Gene3D" id="3.30.420.40">
    <property type="match status" value="2"/>
</dbReference>
<dbReference type="Proteomes" id="UP000007110">
    <property type="component" value="Unassembled WGS sequence"/>
</dbReference>
<dbReference type="EnsemblMetazoa" id="XM_011668888">
    <property type="protein sequence ID" value="XP_011667190"/>
    <property type="gene ID" value="LOC577464"/>
</dbReference>
<dbReference type="FunFam" id="3.30.420.40:FF:000291">
    <property type="entry name" value="Actin, alpha skeletal muscle"/>
    <property type="match status" value="1"/>
</dbReference>
<sequence length="376" mass="42061">MNLGEAEAIVIDNGSGICKAGFAGDNGPRSAFQSIVGRPRHMNVMTGTALKSSYIGGAATNMRGILSLRYPIEHGIIIHWDDMEKIWSHMYYNDLRAVPEDHPVLMTEAPLNPKANREIMLQTLFEKFNVPAFYVSIQAVLSLYASGRTTGVVFDSGDGVTHTVPVYEGYCMPHGVGRFELAGRDLSHYLAKILTERGYFLTTSAELEIVREVKERLCYVAVDFDSEMERAQRDPTQQAHYELPDGENITIGEERFRCPEALFRPDLVGMEKVGIQHYLYGSVAACEIDIRRNLYENIVMSGGSTMFAGMGKRLGKEMQRLSPTDMPVKIVETEDRKNSVWVGGSVLASLSTFETMWITKKEYSECGANIVHRKCF</sequence>
<dbReference type="RefSeq" id="XP_782785.1">
    <property type="nucleotide sequence ID" value="XM_777692.5"/>
</dbReference>
<dbReference type="InParanoid" id="A0A7M7RAW3"/>
<dbReference type="Pfam" id="PF00022">
    <property type="entry name" value="Actin"/>
    <property type="match status" value="1"/>
</dbReference>